<gene>
    <name evidence="1" type="ORF">F5148DRAFT_1277548</name>
</gene>
<evidence type="ECO:0000313" key="1">
    <source>
        <dbReference type="EMBL" id="KAI9452526.1"/>
    </source>
</evidence>
<sequence>MFAYQLTLHDKRNALLPLLPARRSDSVIGQRTQHTSEVEPGEDDHSVPESHAEEMPAAVPSEPRDSVHQTVAHQFVAKVKEEYGEASPAASTDKETVREVLRQVYPKGVAEGKVGLGGKNRKVIRDHKFWATQHVPHYDDGNPEEDGFIGVRQDPFLLPKDSEWAIIDILDTAQLEEVYKLLSANYVEDEQAGFRFQYTAEFLQWELHLGVPVSSNKELVAFVSGVPINLFERNLRVVEINFLCVHKKLRSKRLTPLLIKQIARQCQLTAGVVLPTSTSTCRCYHRNLNVAKLVDYKVPSTISLSSTGLREMEERYVVAVTKPFKRYMERLYMIPLLEKENIRHPFLSGRGKGEKAASTGRRPGQVVWTNVSESRVITDFFSFYIMSSTIVHDTTRHDLLGAACLYYYASDTAFVERSDELGLSKRRLTELVGDAIIMADQAKFYVFNALVLIDNPLFLRGLKFGCGNGLLNFYLYNWHSKALAGMNATEDRTAGRDVRVVMF</sequence>
<keyword evidence="1" id="KW-0808">Transferase</keyword>
<comment type="caution">
    <text evidence="1">The sequence shown here is derived from an EMBL/GenBank/DDBJ whole genome shotgun (WGS) entry which is preliminary data.</text>
</comment>
<reference evidence="1" key="1">
    <citation type="submission" date="2021-03" db="EMBL/GenBank/DDBJ databases">
        <title>Evolutionary priming and transition to the ectomycorrhizal habit in an iconic lineage of mushroom-forming fungi: is preadaptation a requirement?</title>
        <authorList>
            <consortium name="DOE Joint Genome Institute"/>
            <person name="Looney B.P."/>
            <person name="Miyauchi S."/>
            <person name="Morin E."/>
            <person name="Drula E."/>
            <person name="Courty P.E."/>
            <person name="Chicoki N."/>
            <person name="Fauchery L."/>
            <person name="Kohler A."/>
            <person name="Kuo A."/>
            <person name="LaButti K."/>
            <person name="Pangilinan J."/>
            <person name="Lipzen A."/>
            <person name="Riley R."/>
            <person name="Andreopoulos W."/>
            <person name="He G."/>
            <person name="Johnson J."/>
            <person name="Barry K.W."/>
            <person name="Grigoriev I.V."/>
            <person name="Nagy L."/>
            <person name="Hibbett D."/>
            <person name="Henrissat B."/>
            <person name="Matheny P.B."/>
            <person name="Labbe J."/>
            <person name="Martin A.F."/>
        </authorList>
    </citation>
    <scope>NUCLEOTIDE SEQUENCE</scope>
    <source>
        <strain evidence="1">BPL698</strain>
    </source>
</reference>
<proteinExistence type="predicted"/>
<evidence type="ECO:0000313" key="2">
    <source>
        <dbReference type="Proteomes" id="UP001207468"/>
    </source>
</evidence>
<organism evidence="1 2">
    <name type="scientific">Russula earlei</name>
    <dbReference type="NCBI Taxonomy" id="71964"/>
    <lineage>
        <taxon>Eukaryota</taxon>
        <taxon>Fungi</taxon>
        <taxon>Dikarya</taxon>
        <taxon>Basidiomycota</taxon>
        <taxon>Agaricomycotina</taxon>
        <taxon>Agaricomycetes</taxon>
        <taxon>Russulales</taxon>
        <taxon>Russulaceae</taxon>
        <taxon>Russula</taxon>
    </lineage>
</organism>
<keyword evidence="2" id="KW-1185">Reference proteome</keyword>
<dbReference type="Proteomes" id="UP001207468">
    <property type="component" value="Unassembled WGS sequence"/>
</dbReference>
<dbReference type="EMBL" id="JAGFNK010000333">
    <property type="protein sequence ID" value="KAI9452526.1"/>
    <property type="molecule type" value="Genomic_DNA"/>
</dbReference>
<protein>
    <submittedName>
        <fullName evidence="1">N-myristoyl transferase</fullName>
    </submittedName>
</protein>
<accession>A0ACC0TYV2</accession>
<name>A0ACC0TYV2_9AGAM</name>